<feature type="transmembrane region" description="Helical" evidence="1">
    <location>
        <begin position="82"/>
        <end position="103"/>
    </location>
</feature>
<dbReference type="EMBL" id="JAQQWI010000018">
    <property type="protein sequence ID" value="KAK8000916.1"/>
    <property type="molecule type" value="Genomic_DNA"/>
</dbReference>
<feature type="transmembrane region" description="Helical" evidence="1">
    <location>
        <begin position="137"/>
        <end position="155"/>
    </location>
</feature>
<comment type="caution">
    <text evidence="2">The sequence shown here is derived from an EMBL/GenBank/DDBJ whole genome shotgun (WGS) entry which is preliminary data.</text>
</comment>
<keyword evidence="3" id="KW-1185">Reference proteome</keyword>
<reference evidence="2 3" key="1">
    <citation type="submission" date="2023-01" db="EMBL/GenBank/DDBJ databases">
        <title>Analysis of 21 Apiospora genomes using comparative genomics revels a genus with tremendous synthesis potential of carbohydrate active enzymes and secondary metabolites.</title>
        <authorList>
            <person name="Sorensen T."/>
        </authorList>
    </citation>
    <scope>NUCLEOTIDE SEQUENCE [LARGE SCALE GENOMIC DNA]</scope>
    <source>
        <strain evidence="2 3">CBS 20057</strain>
    </source>
</reference>
<evidence type="ECO:0000256" key="1">
    <source>
        <dbReference type="SAM" id="Phobius"/>
    </source>
</evidence>
<dbReference type="Proteomes" id="UP001396898">
    <property type="component" value="Unassembled WGS sequence"/>
</dbReference>
<evidence type="ECO:0000313" key="3">
    <source>
        <dbReference type="Proteomes" id="UP001396898"/>
    </source>
</evidence>
<protein>
    <submittedName>
        <fullName evidence="2">Uncharacterized protein</fullName>
    </submittedName>
</protein>
<name>A0ABR1R5W1_9PEZI</name>
<organism evidence="2 3">
    <name type="scientific">Apiospora marii</name>
    <dbReference type="NCBI Taxonomy" id="335849"/>
    <lineage>
        <taxon>Eukaryota</taxon>
        <taxon>Fungi</taxon>
        <taxon>Dikarya</taxon>
        <taxon>Ascomycota</taxon>
        <taxon>Pezizomycotina</taxon>
        <taxon>Sordariomycetes</taxon>
        <taxon>Xylariomycetidae</taxon>
        <taxon>Amphisphaeriales</taxon>
        <taxon>Apiosporaceae</taxon>
        <taxon>Apiospora</taxon>
    </lineage>
</organism>
<keyword evidence="1" id="KW-0812">Transmembrane</keyword>
<keyword evidence="1" id="KW-1133">Transmembrane helix</keyword>
<evidence type="ECO:0000313" key="2">
    <source>
        <dbReference type="EMBL" id="KAK8000916.1"/>
    </source>
</evidence>
<keyword evidence="1" id="KW-0472">Membrane</keyword>
<gene>
    <name evidence="2" type="ORF">PG991_013138</name>
</gene>
<sequence>MWQFMTVTFSLWWLATLARYIDRQALLLITQRALHTYLLAFGLLLGAALAAGATSVPYSYIHGRKAATTATHDNTYVFKDERAVAVILMAWLCWYGALVRSFHYEFFSRLTFLRFDNGRSGGRTVIYLRQGERDARAVLILASAVLALALCHPGFRALGAAGLRRLWLTDAVDRFAKWVLFAAWRTVAAEFAWRPRSRWDQVASGVRRQWRWLKFMALRRG</sequence>
<proteinExistence type="predicted"/>
<accession>A0ABR1R5W1</accession>
<feature type="transmembrane region" description="Helical" evidence="1">
    <location>
        <begin position="39"/>
        <end position="61"/>
    </location>
</feature>